<name>W5N7J3_LEPOC</name>
<keyword evidence="3" id="KW-0206">Cytoskeleton</keyword>
<evidence type="ECO:0000256" key="4">
    <source>
        <dbReference type="ARBA" id="ARBA00029452"/>
    </source>
</evidence>
<organism evidence="7 8">
    <name type="scientific">Lepisosteus oculatus</name>
    <name type="common">Spotted gar</name>
    <dbReference type="NCBI Taxonomy" id="7918"/>
    <lineage>
        <taxon>Eukaryota</taxon>
        <taxon>Metazoa</taxon>
        <taxon>Chordata</taxon>
        <taxon>Craniata</taxon>
        <taxon>Vertebrata</taxon>
        <taxon>Euteleostomi</taxon>
        <taxon>Actinopterygii</taxon>
        <taxon>Neopterygii</taxon>
        <taxon>Holostei</taxon>
        <taxon>Semionotiformes</taxon>
        <taxon>Lepisosteidae</taxon>
        <taxon>Lepisosteus</taxon>
    </lineage>
</organism>
<keyword evidence="8" id="KW-1185">Reference proteome</keyword>
<proteinExistence type="inferred from homology"/>
<dbReference type="PANTHER" id="PTHR28625:SF1">
    <property type="entry name" value="PROTEIN PHOSPHATASE 1 REGULATORY SUBUNIT 35"/>
    <property type="match status" value="1"/>
</dbReference>
<feature type="region of interest" description="Disordered" evidence="5">
    <location>
        <begin position="224"/>
        <end position="245"/>
    </location>
</feature>
<feature type="region of interest" description="Disordered" evidence="5">
    <location>
        <begin position="26"/>
        <end position="93"/>
    </location>
</feature>
<keyword evidence="2" id="KW-0963">Cytoplasm</keyword>
<evidence type="ECO:0000259" key="6">
    <source>
        <dbReference type="Pfam" id="PF15503"/>
    </source>
</evidence>
<dbReference type="GO" id="GO:0019902">
    <property type="term" value="F:phosphatase binding"/>
    <property type="evidence" value="ECO:0007669"/>
    <property type="project" value="InterPro"/>
</dbReference>
<dbReference type="InParanoid" id="W5N7J3"/>
<evidence type="ECO:0000313" key="7">
    <source>
        <dbReference type="Ensembl" id="ENSLOCP00000016602.1"/>
    </source>
</evidence>
<dbReference type="Proteomes" id="UP000018468">
    <property type="component" value="Linkage group LG2"/>
</dbReference>
<reference evidence="7" key="2">
    <citation type="submission" date="2025-08" db="UniProtKB">
        <authorList>
            <consortium name="Ensembl"/>
        </authorList>
    </citation>
    <scope>IDENTIFICATION</scope>
</reference>
<dbReference type="eggNOG" id="ENOG502S5MS">
    <property type="taxonomic scope" value="Eukaryota"/>
</dbReference>
<dbReference type="GO" id="GO:0005814">
    <property type="term" value="C:centriole"/>
    <property type="evidence" value="ECO:0000318"/>
    <property type="project" value="GO_Central"/>
</dbReference>
<dbReference type="GeneTree" id="ENSGT00940000167671"/>
<dbReference type="EMBL" id="AHAT01030307">
    <property type="status" value="NOT_ANNOTATED_CDS"/>
    <property type="molecule type" value="Genomic_DNA"/>
</dbReference>
<protein>
    <submittedName>
        <fullName evidence="7">Protein phosphatase 1, regulatory subunit 35</fullName>
    </submittedName>
</protein>
<dbReference type="OrthoDB" id="8942190at2759"/>
<comment type="subcellular location">
    <subcellularLocation>
        <location evidence="1">Cytoplasm</location>
        <location evidence="1">Cytoskeleton</location>
        <location evidence="1">Microtubule organizing center</location>
        <location evidence="1">Centrosome</location>
        <location evidence="1">Centriole</location>
    </subcellularLocation>
</comment>
<dbReference type="InterPro" id="IPR033590">
    <property type="entry name" value="PPP1R35"/>
</dbReference>
<dbReference type="GO" id="GO:1903724">
    <property type="term" value="P:positive regulation of centriole elongation"/>
    <property type="evidence" value="ECO:0000318"/>
    <property type="project" value="GO_Central"/>
</dbReference>
<dbReference type="AlphaFoldDB" id="W5N7J3"/>
<feature type="domain" description="Protein phosphatase 1 regulatory subunit 35 C-terminal" evidence="6">
    <location>
        <begin position="109"/>
        <end position="252"/>
    </location>
</feature>
<dbReference type="Bgee" id="ENSLOCG00000013463">
    <property type="expression patterns" value="Expressed in ovary and 13 other cell types or tissues"/>
</dbReference>
<dbReference type="STRING" id="7918.ENSLOCP00000016602"/>
<evidence type="ECO:0000256" key="2">
    <source>
        <dbReference type="ARBA" id="ARBA00022490"/>
    </source>
</evidence>
<dbReference type="Ensembl" id="ENSLOCT00000016632.1">
    <property type="protein sequence ID" value="ENSLOCP00000016602.1"/>
    <property type="gene ID" value="ENSLOCG00000013463.1"/>
</dbReference>
<evidence type="ECO:0000256" key="3">
    <source>
        <dbReference type="ARBA" id="ARBA00023212"/>
    </source>
</evidence>
<comment type="similarity">
    <text evidence="4">Belongs to the PPP1R35 family.</text>
</comment>
<accession>W5N7J3</accession>
<dbReference type="InterPro" id="IPR029135">
    <property type="entry name" value="PPP1R35_C"/>
</dbReference>
<dbReference type="Pfam" id="PF15503">
    <property type="entry name" value="PPP1R35_C"/>
    <property type="match status" value="1"/>
</dbReference>
<evidence type="ECO:0000256" key="1">
    <source>
        <dbReference type="ARBA" id="ARBA00004114"/>
    </source>
</evidence>
<reference evidence="7" key="3">
    <citation type="submission" date="2025-09" db="UniProtKB">
        <authorList>
            <consortium name="Ensembl"/>
        </authorList>
    </citation>
    <scope>IDENTIFICATION</scope>
</reference>
<evidence type="ECO:0000256" key="5">
    <source>
        <dbReference type="SAM" id="MobiDB-lite"/>
    </source>
</evidence>
<dbReference type="KEGG" id="loc:102688557"/>
<evidence type="ECO:0000313" key="8">
    <source>
        <dbReference type="Proteomes" id="UP000018468"/>
    </source>
</evidence>
<dbReference type="FunCoup" id="W5N7J3">
    <property type="interactions" value="680"/>
</dbReference>
<sequence>MGRPLAVHHFCLQVRFDVSPGSQAGAANLSPLQRDGPAISTVTTSGAHPQPRDRTAALFGQQEPQAPSKSAKYKAPKGDQDKIRKRHQEKQAVRETPLDCQPGVLAEGPELNTTLAVGVELRGVAEAEFDPKRAVQDQLRKSAHRKNAIEIRATEGVNIPRSQQLYRALVSVSVPEDELISEAVKERLLLAPPPRAHGNKESPTAGPDLLHFYSPSELLRETPFLPGEGVTLPRPRPVPRPSQATFDLYHKHRQWEA</sequence>
<dbReference type="PANTHER" id="PTHR28625">
    <property type="entry name" value="PROTEIN PHOSPHATASE 1 REGULATORY SUBUNIT 35"/>
    <property type="match status" value="1"/>
</dbReference>
<dbReference type="HOGENOM" id="CLU_1081677_0_0_1"/>
<dbReference type="GO" id="GO:0045724">
    <property type="term" value="P:positive regulation of cilium assembly"/>
    <property type="evidence" value="ECO:0000318"/>
    <property type="project" value="GO_Central"/>
</dbReference>
<reference evidence="8" key="1">
    <citation type="submission" date="2011-12" db="EMBL/GenBank/DDBJ databases">
        <title>The Draft Genome of Lepisosteus oculatus.</title>
        <authorList>
            <consortium name="The Broad Institute Genome Assembly &amp; Analysis Group"/>
            <consortium name="Computational R&amp;D Group"/>
            <consortium name="and Sequencing Platform"/>
            <person name="Di Palma F."/>
            <person name="Alfoldi J."/>
            <person name="Johnson J."/>
            <person name="Berlin A."/>
            <person name="Gnerre S."/>
            <person name="Jaffe D."/>
            <person name="MacCallum I."/>
            <person name="Young S."/>
            <person name="Walker B.J."/>
            <person name="Lander E.S."/>
            <person name="Lindblad-Toh K."/>
        </authorList>
    </citation>
    <scope>NUCLEOTIDE SEQUENCE [LARGE SCALE GENOMIC DNA]</scope>
</reference>